<dbReference type="InterPro" id="IPR002678">
    <property type="entry name" value="DUF34/NIF3"/>
</dbReference>
<dbReference type="Pfam" id="PF01784">
    <property type="entry name" value="DUF34_NIF3"/>
    <property type="match status" value="1"/>
</dbReference>
<dbReference type="KEGG" id="maer:DAI18_09270"/>
<dbReference type="OrthoDB" id="9800881at2"/>
<dbReference type="SUPFAM" id="SSF102705">
    <property type="entry name" value="NIF3 (NGG1p interacting factor 3)-like"/>
    <property type="match status" value="1"/>
</dbReference>
<protein>
    <submittedName>
        <fullName evidence="4">Nif3-like dinuclear metal center hexameric protein</fullName>
    </submittedName>
</protein>
<evidence type="ECO:0000256" key="3">
    <source>
        <dbReference type="PIRSR" id="PIRSR602678-1"/>
    </source>
</evidence>
<feature type="binding site" evidence="3">
    <location>
        <position position="101"/>
    </location>
    <ligand>
        <name>a divalent metal cation</name>
        <dbReference type="ChEBI" id="CHEBI:60240"/>
        <label>1</label>
    </ligand>
</feature>
<dbReference type="NCBIfam" id="TIGR00486">
    <property type="entry name" value="YbgI_SA1388"/>
    <property type="match status" value="1"/>
</dbReference>
<proteinExistence type="inferred from homology"/>
<dbReference type="AlphaFoldDB" id="A0A2S0PA97"/>
<keyword evidence="2 3" id="KW-0479">Metal-binding</keyword>
<dbReference type="GO" id="GO:0005737">
    <property type="term" value="C:cytoplasm"/>
    <property type="evidence" value="ECO:0007669"/>
    <property type="project" value="TreeGrafter"/>
</dbReference>
<dbReference type="STRING" id="1122240.GCA_000620105_02543"/>
<feature type="binding site" evidence="3">
    <location>
        <position position="63"/>
    </location>
    <ligand>
        <name>a divalent metal cation</name>
        <dbReference type="ChEBI" id="CHEBI:60240"/>
        <label>1</label>
    </ligand>
</feature>
<organism evidence="4 5">
    <name type="scientific">Microvirgula aerodenitrificans</name>
    <dbReference type="NCBI Taxonomy" id="57480"/>
    <lineage>
        <taxon>Bacteria</taxon>
        <taxon>Pseudomonadati</taxon>
        <taxon>Pseudomonadota</taxon>
        <taxon>Betaproteobacteria</taxon>
        <taxon>Neisseriales</taxon>
        <taxon>Aquaspirillaceae</taxon>
        <taxon>Microvirgula</taxon>
    </lineage>
</organism>
<dbReference type="GO" id="GO:0046872">
    <property type="term" value="F:metal ion binding"/>
    <property type="evidence" value="ECO:0007669"/>
    <property type="project" value="UniProtKB-KW"/>
</dbReference>
<dbReference type="PANTHER" id="PTHR13799:SF14">
    <property type="entry name" value="GTP CYCLOHYDROLASE 1 TYPE 2 HOMOLOG"/>
    <property type="match status" value="1"/>
</dbReference>
<comment type="similarity">
    <text evidence="1">Belongs to the GTP cyclohydrolase I type 2/NIF3 family.</text>
</comment>
<gene>
    <name evidence="4" type="ORF">DAI18_09270</name>
</gene>
<sequence length="248" mass="26332">MLLSDLVSRLDTLLQPGGFRDYAPNGLQVEGRGEVRRIVTGVTASQALIDAAIADGADALLVHHGYFWKGEDARVVGIKQARLKALLTHDISLIAYHLPLDAHAELGNNAGLGRALGLEADGQTGEQNLLWYGRNADGATLAGFGARIGQVLGRTPLLIGEADRPLRRLAWCTGGAQSYFQEAIALGVDAFVTGEASEYCCHLARESGVAFIAAGHHATERFGAQALAGWLHGQDGLNARYVDIDNPV</sequence>
<dbReference type="PANTHER" id="PTHR13799">
    <property type="entry name" value="NGG1 INTERACTING FACTOR 3"/>
    <property type="match status" value="1"/>
</dbReference>
<keyword evidence="5" id="KW-1185">Reference proteome</keyword>
<feature type="binding site" evidence="3">
    <location>
        <position position="64"/>
    </location>
    <ligand>
        <name>a divalent metal cation</name>
        <dbReference type="ChEBI" id="CHEBI:60240"/>
        <label>2</label>
    </ligand>
</feature>
<name>A0A2S0PA97_9NEIS</name>
<feature type="binding site" evidence="3">
    <location>
        <position position="220"/>
    </location>
    <ligand>
        <name>a divalent metal cation</name>
        <dbReference type="ChEBI" id="CHEBI:60240"/>
        <label>1</label>
    </ligand>
</feature>
<feature type="binding site" evidence="3">
    <location>
        <position position="216"/>
    </location>
    <ligand>
        <name>a divalent metal cation</name>
        <dbReference type="ChEBI" id="CHEBI:60240"/>
        <label>1</label>
    </ligand>
</feature>
<reference evidence="4 5" key="1">
    <citation type="submission" date="2018-04" db="EMBL/GenBank/DDBJ databases">
        <title>Denitrifier Microvirgula.</title>
        <authorList>
            <person name="Anderson E."/>
            <person name="Jang J."/>
            <person name="Ishii S."/>
        </authorList>
    </citation>
    <scope>NUCLEOTIDE SEQUENCE [LARGE SCALE GENOMIC DNA]</scope>
    <source>
        <strain evidence="4 5">BE2.4</strain>
    </source>
</reference>
<dbReference type="EMBL" id="CP028519">
    <property type="protein sequence ID" value="AVY94207.1"/>
    <property type="molecule type" value="Genomic_DNA"/>
</dbReference>
<dbReference type="InterPro" id="IPR036069">
    <property type="entry name" value="DUF34/NIF3_sf"/>
</dbReference>
<dbReference type="Gene3D" id="3.40.1390.30">
    <property type="entry name" value="NIF3 (NGG1p interacting factor 3)-like"/>
    <property type="match status" value="2"/>
</dbReference>
<evidence type="ECO:0000256" key="1">
    <source>
        <dbReference type="ARBA" id="ARBA00006964"/>
    </source>
</evidence>
<evidence type="ECO:0000313" key="5">
    <source>
        <dbReference type="Proteomes" id="UP000244173"/>
    </source>
</evidence>
<dbReference type="RefSeq" id="WP_028499552.1">
    <property type="nucleotide sequence ID" value="NZ_CALFSO010000053.1"/>
</dbReference>
<evidence type="ECO:0000256" key="2">
    <source>
        <dbReference type="ARBA" id="ARBA00022723"/>
    </source>
</evidence>
<dbReference type="Proteomes" id="UP000244173">
    <property type="component" value="Chromosome"/>
</dbReference>
<evidence type="ECO:0000313" key="4">
    <source>
        <dbReference type="EMBL" id="AVY94207.1"/>
    </source>
</evidence>
<accession>A0A2S0PA97</accession>